<dbReference type="Proteomes" id="UP000765509">
    <property type="component" value="Unassembled WGS sequence"/>
</dbReference>
<dbReference type="InterPro" id="IPR012337">
    <property type="entry name" value="RNaseH-like_sf"/>
</dbReference>
<reference evidence="1" key="1">
    <citation type="submission" date="2021-03" db="EMBL/GenBank/DDBJ databases">
        <title>Draft genome sequence of rust myrtle Austropuccinia psidii MF-1, a brazilian biotype.</title>
        <authorList>
            <person name="Quecine M.C."/>
            <person name="Pachon D.M.R."/>
            <person name="Bonatelli M.L."/>
            <person name="Correr F.H."/>
            <person name="Franceschini L.M."/>
            <person name="Leite T.F."/>
            <person name="Margarido G.R.A."/>
            <person name="Almeida C.A."/>
            <person name="Ferrarezi J.A."/>
            <person name="Labate C.A."/>
        </authorList>
    </citation>
    <scope>NUCLEOTIDE SEQUENCE</scope>
    <source>
        <strain evidence="1">MF-1</strain>
    </source>
</reference>
<dbReference type="GO" id="GO:0003676">
    <property type="term" value="F:nucleic acid binding"/>
    <property type="evidence" value="ECO:0007669"/>
    <property type="project" value="InterPro"/>
</dbReference>
<dbReference type="Gene3D" id="3.30.420.10">
    <property type="entry name" value="Ribonuclease H-like superfamily/Ribonuclease H"/>
    <property type="match status" value="1"/>
</dbReference>
<dbReference type="SUPFAM" id="SSF53098">
    <property type="entry name" value="Ribonuclease H-like"/>
    <property type="match status" value="1"/>
</dbReference>
<protein>
    <recommendedName>
        <fullName evidence="3">Integrase catalytic domain-containing protein</fullName>
    </recommendedName>
</protein>
<keyword evidence="2" id="KW-1185">Reference proteome</keyword>
<organism evidence="1 2">
    <name type="scientific">Austropuccinia psidii MF-1</name>
    <dbReference type="NCBI Taxonomy" id="1389203"/>
    <lineage>
        <taxon>Eukaryota</taxon>
        <taxon>Fungi</taxon>
        <taxon>Dikarya</taxon>
        <taxon>Basidiomycota</taxon>
        <taxon>Pucciniomycotina</taxon>
        <taxon>Pucciniomycetes</taxon>
        <taxon>Pucciniales</taxon>
        <taxon>Sphaerophragmiaceae</taxon>
        <taxon>Austropuccinia</taxon>
    </lineage>
</organism>
<name>A0A9Q3E4G6_9BASI</name>
<dbReference type="AlphaFoldDB" id="A0A9Q3E4G6"/>
<comment type="caution">
    <text evidence="1">The sequence shown here is derived from an EMBL/GenBank/DDBJ whole genome shotgun (WGS) entry which is preliminary data.</text>
</comment>
<dbReference type="EMBL" id="AVOT02024152">
    <property type="protein sequence ID" value="MBW0514664.1"/>
    <property type="molecule type" value="Genomic_DNA"/>
</dbReference>
<gene>
    <name evidence="1" type="ORF">O181_054379</name>
</gene>
<evidence type="ECO:0000313" key="1">
    <source>
        <dbReference type="EMBL" id="MBW0514664.1"/>
    </source>
</evidence>
<evidence type="ECO:0000313" key="2">
    <source>
        <dbReference type="Proteomes" id="UP000765509"/>
    </source>
</evidence>
<proteinExistence type="predicted"/>
<sequence>MSAGKKFGLMIHIQEPKSPWEVPHMDWVTALPPSGDKRYNVSLFIVDRYIKTQIFLPCHKDYTAIDTVLLLWSRVISHRGLLRNIINDRDPNSHLHFRPIFTDCLGPSYHSQQHITLKQTD</sequence>
<accession>A0A9Q3E4G6</accession>
<evidence type="ECO:0008006" key="3">
    <source>
        <dbReference type="Google" id="ProtNLM"/>
    </source>
</evidence>
<dbReference type="InterPro" id="IPR036397">
    <property type="entry name" value="RNaseH_sf"/>
</dbReference>
<dbReference type="OrthoDB" id="5592268at2759"/>